<dbReference type="Gene3D" id="1.10.510.10">
    <property type="entry name" value="Transferase(Phosphotransferase) domain 1"/>
    <property type="match status" value="1"/>
</dbReference>
<evidence type="ECO:0000313" key="3">
    <source>
        <dbReference type="Proteomes" id="UP000095287"/>
    </source>
</evidence>
<organism evidence="3 4">
    <name type="scientific">Steinernema glaseri</name>
    <dbReference type="NCBI Taxonomy" id="37863"/>
    <lineage>
        <taxon>Eukaryota</taxon>
        <taxon>Metazoa</taxon>
        <taxon>Ecdysozoa</taxon>
        <taxon>Nematoda</taxon>
        <taxon>Chromadorea</taxon>
        <taxon>Rhabditida</taxon>
        <taxon>Tylenchina</taxon>
        <taxon>Panagrolaimomorpha</taxon>
        <taxon>Strongyloidoidea</taxon>
        <taxon>Steinernematidae</taxon>
        <taxon>Steinernema</taxon>
    </lineage>
</organism>
<proteinExistence type="predicted"/>
<sequence>MKRTQSSSSRSKIADLSPPVSHFSADNGVVYHLERVIGKGGYGMVYSCMTDTGVRCALKTAKSYSLVIEAEVLKAVNKKNCRHFCRLLDEGFSATMNDHYIVMEIMGPSFVDLRNMLPAKKFSLHTGLRVSMQMLNAIEELHTCGFISRDVKPSNFVVGLDFPRCRMVHMIDFGISKKIVDARGELLKRRSHGGWRGTGRYCSLANHMKKDQCRRDDVESWFYVASEVMRGKLPWVNISKTDRDLLFAAKKSIRGINRQEFFKKLPGFMYDILVIIDNCDYSTTPDYQKIYAMFDEEMKNQKLDYKADYDWEECPFFVAMKGRSSTKTDDTSGTMYAVAPSSATIPMTDFE</sequence>
<reference evidence="4" key="1">
    <citation type="submission" date="2016-11" db="UniProtKB">
        <authorList>
            <consortium name="WormBaseParasite"/>
        </authorList>
    </citation>
    <scope>IDENTIFICATION</scope>
</reference>
<feature type="binding site" evidence="1">
    <location>
        <position position="59"/>
    </location>
    <ligand>
        <name>ATP</name>
        <dbReference type="ChEBI" id="CHEBI:30616"/>
    </ligand>
</feature>
<dbReference type="GO" id="GO:0005524">
    <property type="term" value="F:ATP binding"/>
    <property type="evidence" value="ECO:0007669"/>
    <property type="project" value="UniProtKB-UniRule"/>
</dbReference>
<name>A0A1I8AF57_9BILA</name>
<dbReference type="InterPro" id="IPR000719">
    <property type="entry name" value="Prot_kinase_dom"/>
</dbReference>
<keyword evidence="3" id="KW-1185">Reference proteome</keyword>
<protein>
    <submittedName>
        <fullName evidence="4">Protein kinase domain-containing protein</fullName>
    </submittedName>
</protein>
<dbReference type="PROSITE" id="PS00107">
    <property type="entry name" value="PROTEIN_KINASE_ATP"/>
    <property type="match status" value="1"/>
</dbReference>
<dbReference type="PROSITE" id="PS50011">
    <property type="entry name" value="PROTEIN_KINASE_DOM"/>
    <property type="match status" value="1"/>
</dbReference>
<dbReference type="GO" id="GO:0004672">
    <property type="term" value="F:protein kinase activity"/>
    <property type="evidence" value="ECO:0007669"/>
    <property type="project" value="InterPro"/>
</dbReference>
<feature type="domain" description="Protein kinase" evidence="2">
    <location>
        <begin position="31"/>
        <end position="317"/>
    </location>
</feature>
<dbReference type="WBParaSite" id="L893_g4824.t1">
    <property type="protein sequence ID" value="L893_g4824.t1"/>
    <property type="gene ID" value="L893_g4824"/>
</dbReference>
<dbReference type="InterPro" id="IPR050235">
    <property type="entry name" value="CK1_Ser-Thr_kinase"/>
</dbReference>
<dbReference type="InterPro" id="IPR017441">
    <property type="entry name" value="Protein_kinase_ATP_BS"/>
</dbReference>
<keyword evidence="1" id="KW-0067">ATP-binding</keyword>
<dbReference type="Proteomes" id="UP000095287">
    <property type="component" value="Unplaced"/>
</dbReference>
<evidence type="ECO:0000256" key="1">
    <source>
        <dbReference type="PROSITE-ProRule" id="PRU10141"/>
    </source>
</evidence>
<dbReference type="InterPro" id="IPR011009">
    <property type="entry name" value="Kinase-like_dom_sf"/>
</dbReference>
<dbReference type="AlphaFoldDB" id="A0A1I8AF57"/>
<evidence type="ECO:0000259" key="2">
    <source>
        <dbReference type="PROSITE" id="PS50011"/>
    </source>
</evidence>
<dbReference type="PANTHER" id="PTHR11909">
    <property type="entry name" value="CASEIN KINASE-RELATED"/>
    <property type="match status" value="1"/>
</dbReference>
<keyword evidence="1" id="KW-0547">Nucleotide-binding</keyword>
<dbReference type="SUPFAM" id="SSF56112">
    <property type="entry name" value="Protein kinase-like (PK-like)"/>
    <property type="match status" value="1"/>
</dbReference>
<dbReference type="SMART" id="SM00220">
    <property type="entry name" value="S_TKc"/>
    <property type="match status" value="1"/>
</dbReference>
<dbReference type="Pfam" id="PF00069">
    <property type="entry name" value="Pkinase"/>
    <property type="match status" value="1"/>
</dbReference>
<accession>A0A1I8AF57</accession>
<evidence type="ECO:0000313" key="4">
    <source>
        <dbReference type="WBParaSite" id="L893_g4824.t1"/>
    </source>
</evidence>